<dbReference type="InterPro" id="IPR013154">
    <property type="entry name" value="ADH-like_N"/>
</dbReference>
<organism evidence="3 4">
    <name type="scientific">Escherichia coli 1-250-04_S3_C1</name>
    <dbReference type="NCBI Taxonomy" id="1444135"/>
    <lineage>
        <taxon>Bacteria</taxon>
        <taxon>Pseudomonadati</taxon>
        <taxon>Pseudomonadota</taxon>
        <taxon>Gammaproteobacteria</taxon>
        <taxon>Enterobacterales</taxon>
        <taxon>Enterobacteriaceae</taxon>
        <taxon>Escherichia</taxon>
    </lineage>
</organism>
<evidence type="ECO:0000313" key="3">
    <source>
        <dbReference type="EMBL" id="EZJ83561.1"/>
    </source>
</evidence>
<sequence length="184" mass="20325">MKTKVAAIYGKRDVRLREFELPEITDNELLVSVISDSVCLSTWKAALLGSEHKRVPDDLENHPVITGHECAGVIIEVGKNLTGKYKKGQRFVLQPAMGLPSGYSAGYSYEYFGGNATYMIIPEIAINLGCVLPYHGSYFAAASLAEPMCCIIGAYHANGNDSNLLIVFYVQIMPDDFVMQLHRF</sequence>
<dbReference type="InterPro" id="IPR050129">
    <property type="entry name" value="Zn_alcohol_dh"/>
</dbReference>
<dbReference type="GO" id="GO:0016491">
    <property type="term" value="F:oxidoreductase activity"/>
    <property type="evidence" value="ECO:0007669"/>
    <property type="project" value="UniProtKB-KW"/>
</dbReference>
<dbReference type="EMBL" id="JJLU01000103">
    <property type="protein sequence ID" value="EZJ83561.1"/>
    <property type="molecule type" value="Genomic_DNA"/>
</dbReference>
<dbReference type="SUPFAM" id="SSF50129">
    <property type="entry name" value="GroES-like"/>
    <property type="match status" value="1"/>
</dbReference>
<evidence type="ECO:0000313" key="4">
    <source>
        <dbReference type="Proteomes" id="UP000024043"/>
    </source>
</evidence>
<evidence type="ECO:0000259" key="2">
    <source>
        <dbReference type="Pfam" id="PF08240"/>
    </source>
</evidence>
<keyword evidence="1" id="KW-0560">Oxidoreductase</keyword>
<comment type="caution">
    <text evidence="3">The sequence shown here is derived from an EMBL/GenBank/DDBJ whole genome shotgun (WGS) entry which is preliminary data.</text>
</comment>
<feature type="domain" description="Alcohol dehydrogenase-like N-terminal" evidence="2">
    <location>
        <begin position="26"/>
        <end position="123"/>
    </location>
</feature>
<evidence type="ECO:0000256" key="1">
    <source>
        <dbReference type="ARBA" id="ARBA00023002"/>
    </source>
</evidence>
<accession>A0AAN4NRN4</accession>
<dbReference type="Gene3D" id="3.90.180.10">
    <property type="entry name" value="Medium-chain alcohol dehydrogenases, catalytic domain"/>
    <property type="match status" value="1"/>
</dbReference>
<dbReference type="Pfam" id="PF08240">
    <property type="entry name" value="ADH_N"/>
    <property type="match status" value="1"/>
</dbReference>
<dbReference type="AlphaFoldDB" id="A0AAN4NRN4"/>
<name>A0AAN4NRN4_ECOLX</name>
<dbReference type="PANTHER" id="PTHR43401">
    <property type="entry name" value="L-THREONINE 3-DEHYDROGENASE"/>
    <property type="match status" value="1"/>
</dbReference>
<reference evidence="3 4" key="1">
    <citation type="submission" date="2014-03" db="EMBL/GenBank/DDBJ databases">
        <title>Genetic Variability of E. coli after antibiotic treatment.</title>
        <authorList>
            <person name="Silbergeld E."/>
            <person name="Coles C."/>
            <person name="Seidman J.C."/>
            <person name="You Y."/>
            <person name="George J."/>
            <person name="Nadendla S."/>
            <person name="Huot H."/>
            <person name="Daugherty S.C."/>
            <person name="Nagaraj S."/>
            <person name="Ott S."/>
            <person name="Klega K."/>
            <person name="Rasko D."/>
        </authorList>
    </citation>
    <scope>NUCLEOTIDE SEQUENCE [LARGE SCALE GENOMIC DNA]</scope>
    <source>
        <strain evidence="3 4">1-250-04_S3_C1</strain>
    </source>
</reference>
<protein>
    <submittedName>
        <fullName evidence="3">Alcohol dehydrogenase GroES-like domain protein</fullName>
    </submittedName>
</protein>
<gene>
    <name evidence="3" type="ORF">AC00_3358</name>
</gene>
<dbReference type="PANTHER" id="PTHR43401:SF2">
    <property type="entry name" value="L-THREONINE 3-DEHYDROGENASE"/>
    <property type="match status" value="1"/>
</dbReference>
<dbReference type="InterPro" id="IPR011032">
    <property type="entry name" value="GroES-like_sf"/>
</dbReference>
<dbReference type="Proteomes" id="UP000024043">
    <property type="component" value="Unassembled WGS sequence"/>
</dbReference>
<proteinExistence type="predicted"/>